<dbReference type="PATRIC" id="fig|545697.3.peg.2892"/>
<dbReference type="Pfam" id="PF01565">
    <property type="entry name" value="FAD_binding_4"/>
    <property type="match status" value="1"/>
</dbReference>
<sequence length="461" mass="52867">MINFDYKGLTGDIVTRDDFEYEECRKAWNRAIEKYPLVIVYCYTEVDIKNAINFAKVNKLNVRIRSGAHHYEGYSTGNDIIVIDISRMNGIYIDEEKGIVAIEAGVRNRELYELTGQMGYPFPGGGCPTVGVVGFTLGGGWGYSARMLGLGCDNLIEAEVINFKGETLLCNKSCNEDLFWSLRGGGGGNFGIVTSMTFKLPQKIEMATLVEIDFQNIDIEENIKLIEVWQEKYKTLDKRANFKLAMYNSSERGIGVKIVGLFYGNKEEANEVLKPIKDIVSCGSYNLRYMTVLEANRIIQDSHPDYERYKSSGRFVYRDYSREEIMNLLKIIENRAEGATYTAITFYGLGGAIKNVGKEDTAFYHRDARFILGFQSVWEEAKYAPTNRDWIVKNLKYIKSITKGAFVNFPCAELDDYEEEYYGKNSKLLKLVKEKYDKSDFFNFEQDIRIENKLQYNFVVR</sequence>
<proteinExistence type="inferred from homology"/>
<dbReference type="GO" id="GO:0016491">
    <property type="term" value="F:oxidoreductase activity"/>
    <property type="evidence" value="ECO:0007669"/>
    <property type="project" value="UniProtKB-KW"/>
</dbReference>
<evidence type="ECO:0000256" key="1">
    <source>
        <dbReference type="ARBA" id="ARBA00001974"/>
    </source>
</evidence>
<dbReference type="OrthoDB" id="545125at2"/>
<name>L1Q5K3_9CLOT</name>
<dbReference type="Gene3D" id="3.30.465.10">
    <property type="match status" value="1"/>
</dbReference>
<dbReference type="Pfam" id="PF08031">
    <property type="entry name" value="BBE"/>
    <property type="match status" value="1"/>
</dbReference>
<evidence type="ECO:0000256" key="2">
    <source>
        <dbReference type="ARBA" id="ARBA00005466"/>
    </source>
</evidence>
<dbReference type="InterPro" id="IPR050416">
    <property type="entry name" value="FAD-linked_Oxidoreductase"/>
</dbReference>
<protein>
    <submittedName>
        <fullName evidence="7">FAD binding domain protein</fullName>
    </submittedName>
</protein>
<dbReference type="PANTHER" id="PTHR42973:SF39">
    <property type="entry name" value="FAD-BINDING PCMH-TYPE DOMAIN-CONTAINING PROTEIN"/>
    <property type="match status" value="1"/>
</dbReference>
<dbReference type="RefSeq" id="WP_005215326.1">
    <property type="nucleotide sequence ID" value="NZ_KB291697.1"/>
</dbReference>
<dbReference type="Gene3D" id="3.40.462.20">
    <property type="match status" value="1"/>
</dbReference>
<dbReference type="STRING" id="545697.HMPREF0216_02944"/>
<dbReference type="InterPro" id="IPR016166">
    <property type="entry name" value="FAD-bd_PCMH"/>
</dbReference>
<keyword evidence="3" id="KW-0285">Flavoprotein</keyword>
<dbReference type="InterPro" id="IPR006094">
    <property type="entry name" value="Oxid_FAD_bind_N"/>
</dbReference>
<dbReference type="InterPro" id="IPR016169">
    <property type="entry name" value="FAD-bd_PCMH_sub2"/>
</dbReference>
<dbReference type="GO" id="GO:0071949">
    <property type="term" value="F:FAD binding"/>
    <property type="evidence" value="ECO:0007669"/>
    <property type="project" value="InterPro"/>
</dbReference>
<dbReference type="SUPFAM" id="SSF56176">
    <property type="entry name" value="FAD-binding/transporter-associated domain-like"/>
    <property type="match status" value="1"/>
</dbReference>
<keyword evidence="4" id="KW-0274">FAD</keyword>
<gene>
    <name evidence="7" type="ORF">HMPREF0216_02944</name>
</gene>
<comment type="similarity">
    <text evidence="2">Belongs to the oxygen-dependent FAD-linked oxidoreductase family.</text>
</comment>
<comment type="caution">
    <text evidence="7">The sequence shown here is derived from an EMBL/GenBank/DDBJ whole genome shotgun (WGS) entry which is preliminary data.</text>
</comment>
<evidence type="ECO:0000256" key="5">
    <source>
        <dbReference type="ARBA" id="ARBA00023002"/>
    </source>
</evidence>
<dbReference type="eggNOG" id="COG0277">
    <property type="taxonomic scope" value="Bacteria"/>
</dbReference>
<keyword evidence="8" id="KW-1185">Reference proteome</keyword>
<organism evidence="7 8">
    <name type="scientific">Clostridium celatum DSM 1785</name>
    <dbReference type="NCBI Taxonomy" id="545697"/>
    <lineage>
        <taxon>Bacteria</taxon>
        <taxon>Bacillati</taxon>
        <taxon>Bacillota</taxon>
        <taxon>Clostridia</taxon>
        <taxon>Eubacteriales</taxon>
        <taxon>Clostridiaceae</taxon>
        <taxon>Clostridium</taxon>
    </lineage>
</organism>
<evidence type="ECO:0000256" key="3">
    <source>
        <dbReference type="ARBA" id="ARBA00022630"/>
    </source>
</evidence>
<dbReference type="InterPro" id="IPR012951">
    <property type="entry name" value="BBE"/>
</dbReference>
<dbReference type="HOGENOM" id="CLU_018354_10_2_9"/>
<dbReference type="EMBL" id="AMEZ01000109">
    <property type="protein sequence ID" value="EKY23274.1"/>
    <property type="molecule type" value="Genomic_DNA"/>
</dbReference>
<dbReference type="AlphaFoldDB" id="L1Q5K3"/>
<evidence type="ECO:0000259" key="6">
    <source>
        <dbReference type="PROSITE" id="PS51387"/>
    </source>
</evidence>
<comment type="cofactor">
    <cofactor evidence="1">
        <name>FAD</name>
        <dbReference type="ChEBI" id="CHEBI:57692"/>
    </cofactor>
</comment>
<feature type="domain" description="FAD-binding PCMH-type" evidence="6">
    <location>
        <begin position="32"/>
        <end position="203"/>
    </location>
</feature>
<dbReference type="InterPro" id="IPR036318">
    <property type="entry name" value="FAD-bd_PCMH-like_sf"/>
</dbReference>
<evidence type="ECO:0000313" key="7">
    <source>
        <dbReference type="EMBL" id="EKY23274.1"/>
    </source>
</evidence>
<dbReference type="Proteomes" id="UP000010420">
    <property type="component" value="Unassembled WGS sequence"/>
</dbReference>
<evidence type="ECO:0000313" key="8">
    <source>
        <dbReference type="Proteomes" id="UP000010420"/>
    </source>
</evidence>
<dbReference type="PROSITE" id="PS51387">
    <property type="entry name" value="FAD_PCMH"/>
    <property type="match status" value="1"/>
</dbReference>
<keyword evidence="5" id="KW-0560">Oxidoreductase</keyword>
<reference evidence="7 8" key="1">
    <citation type="submission" date="2012-05" db="EMBL/GenBank/DDBJ databases">
        <authorList>
            <person name="Weinstock G."/>
            <person name="Sodergren E."/>
            <person name="Lobos E.A."/>
            <person name="Fulton L."/>
            <person name="Fulton R."/>
            <person name="Courtney L."/>
            <person name="Fronick C."/>
            <person name="O'Laughlin M."/>
            <person name="Godfrey J."/>
            <person name="Wilson R.M."/>
            <person name="Miner T."/>
            <person name="Farmer C."/>
            <person name="Delehaunty K."/>
            <person name="Cordes M."/>
            <person name="Minx P."/>
            <person name="Tomlinson C."/>
            <person name="Chen J."/>
            <person name="Wollam A."/>
            <person name="Pepin K.H."/>
            <person name="Bhonagiri V."/>
            <person name="Zhang X."/>
            <person name="Suruliraj S."/>
            <person name="Warren W."/>
            <person name="Mitreva M."/>
            <person name="Mardis E.R."/>
            <person name="Wilson R.K."/>
        </authorList>
    </citation>
    <scope>NUCLEOTIDE SEQUENCE [LARGE SCALE GENOMIC DNA]</scope>
    <source>
        <strain evidence="7 8">DSM 1785</strain>
    </source>
</reference>
<evidence type="ECO:0000256" key="4">
    <source>
        <dbReference type="ARBA" id="ARBA00022827"/>
    </source>
</evidence>
<dbReference type="PANTHER" id="PTHR42973">
    <property type="entry name" value="BINDING OXIDOREDUCTASE, PUTATIVE (AFU_ORTHOLOGUE AFUA_1G17690)-RELATED"/>
    <property type="match status" value="1"/>
</dbReference>
<accession>L1Q5K3</accession>